<evidence type="ECO:0000259" key="2">
    <source>
        <dbReference type="PROSITE" id="PS51781"/>
    </source>
</evidence>
<sequence>MKLFFRLFAQPLLVVLGFVLVYALVYVVLGMSVEKGHEVKGHSNKSVKEERSKKAEVKTQEETQEETKESIKESETPSEKEVKEKKNNPLQENKQEVRFEQETKELQPPLAQPDIQSKKESMHAVVKKASLEVLGDYRVMASGVNVRAFPSTKGKIIGSLLRDQVVKVLEIQKDWAKIQLSASVQGYVFLKFLKKSH</sequence>
<organism evidence="3 4">
    <name type="scientific">Helicobacter cetorum (strain ATCC BAA-540 / CCUG 52418 / MIT 99-5656)</name>
    <dbReference type="NCBI Taxonomy" id="1163745"/>
    <lineage>
        <taxon>Bacteria</taxon>
        <taxon>Pseudomonadati</taxon>
        <taxon>Campylobacterota</taxon>
        <taxon>Epsilonproteobacteria</taxon>
        <taxon>Campylobacterales</taxon>
        <taxon>Helicobacteraceae</taxon>
        <taxon>Helicobacter</taxon>
    </lineage>
</organism>
<dbReference type="Proteomes" id="UP000005013">
    <property type="component" value="Chromosome"/>
</dbReference>
<dbReference type="eggNOG" id="COG3103">
    <property type="taxonomic scope" value="Bacteria"/>
</dbReference>
<dbReference type="OrthoDB" id="5329815at2"/>
<dbReference type="Pfam" id="PF08239">
    <property type="entry name" value="SH3_3"/>
    <property type="match status" value="1"/>
</dbReference>
<dbReference type="HOGENOM" id="CLU_1400804_0_0_7"/>
<feature type="domain" description="SH3b" evidence="2">
    <location>
        <begin position="134"/>
        <end position="197"/>
    </location>
</feature>
<evidence type="ECO:0000256" key="1">
    <source>
        <dbReference type="SAM" id="MobiDB-lite"/>
    </source>
</evidence>
<proteinExistence type="predicted"/>
<dbReference type="STRING" id="1163745.HCD_00360"/>
<gene>
    <name evidence="3" type="ordered locus">HCD_00360</name>
</gene>
<keyword evidence="4" id="KW-1185">Reference proteome</keyword>
<dbReference type="AlphaFoldDB" id="I0EQ85"/>
<dbReference type="PROSITE" id="PS51781">
    <property type="entry name" value="SH3B"/>
    <property type="match status" value="1"/>
</dbReference>
<dbReference type="InterPro" id="IPR003646">
    <property type="entry name" value="SH3-like_bac-type"/>
</dbReference>
<dbReference type="PATRIC" id="fig|1163745.3.peg.80"/>
<feature type="region of interest" description="Disordered" evidence="1">
    <location>
        <begin position="38"/>
        <end position="94"/>
    </location>
</feature>
<dbReference type="EMBL" id="CP003481">
    <property type="protein sequence ID" value="AFI05104.1"/>
    <property type="molecule type" value="Genomic_DNA"/>
</dbReference>
<dbReference type="KEGG" id="hcm:HCD_00360"/>
<dbReference type="SMART" id="SM00287">
    <property type="entry name" value="SH3b"/>
    <property type="match status" value="1"/>
</dbReference>
<dbReference type="Gene3D" id="2.30.30.40">
    <property type="entry name" value="SH3 Domains"/>
    <property type="match status" value="1"/>
</dbReference>
<name>I0EQ85_HELCM</name>
<protein>
    <recommendedName>
        <fullName evidence="2">SH3b domain-containing protein</fullName>
    </recommendedName>
</protein>
<reference evidence="3 4" key="1">
    <citation type="journal article" date="2013" name="PLoS ONE">
        <title>Sequence Divergence and Conservation in Genomes ofHelicobacter cetorum Strains from a Dolphin and a Whale.</title>
        <authorList>
            <person name="Kersulyte D."/>
            <person name="Rossi M."/>
            <person name="Berg D.E."/>
        </authorList>
    </citation>
    <scope>NUCLEOTIDE SEQUENCE [LARGE SCALE GENOMIC DNA]</scope>
    <source>
        <strain evidence="3 4">MIT 99-5656</strain>
    </source>
</reference>
<evidence type="ECO:0000313" key="4">
    <source>
        <dbReference type="Proteomes" id="UP000005013"/>
    </source>
</evidence>
<evidence type="ECO:0000313" key="3">
    <source>
        <dbReference type="EMBL" id="AFI05104.1"/>
    </source>
</evidence>
<dbReference type="RefSeq" id="WP_014658633.1">
    <property type="nucleotide sequence ID" value="NC_017735.1"/>
</dbReference>
<accession>I0EQ85</accession>